<evidence type="ECO:0000256" key="6">
    <source>
        <dbReference type="ARBA" id="ARBA00023136"/>
    </source>
</evidence>
<feature type="transmembrane region" description="Helical" evidence="8">
    <location>
        <begin position="204"/>
        <end position="224"/>
    </location>
</feature>
<feature type="region of interest" description="Disordered" evidence="7">
    <location>
        <begin position="16"/>
        <end position="40"/>
    </location>
</feature>
<feature type="transmembrane region" description="Helical" evidence="8">
    <location>
        <begin position="178"/>
        <end position="197"/>
    </location>
</feature>
<organism evidence="9 10">
    <name type="scientific">Chrysochromulina tobinii</name>
    <dbReference type="NCBI Taxonomy" id="1460289"/>
    <lineage>
        <taxon>Eukaryota</taxon>
        <taxon>Haptista</taxon>
        <taxon>Haptophyta</taxon>
        <taxon>Prymnesiophyceae</taxon>
        <taxon>Prymnesiales</taxon>
        <taxon>Chrysochromulinaceae</taxon>
        <taxon>Chrysochromulina</taxon>
    </lineage>
</organism>
<evidence type="ECO:0000313" key="9">
    <source>
        <dbReference type="EMBL" id="KOO31221.1"/>
    </source>
</evidence>
<proteinExistence type="inferred from homology"/>
<feature type="transmembrane region" description="Helical" evidence="8">
    <location>
        <begin position="91"/>
        <end position="116"/>
    </location>
</feature>
<keyword evidence="3" id="KW-0813">Transport</keyword>
<comment type="subcellular location">
    <subcellularLocation>
        <location evidence="1">Membrane</location>
        <topology evidence="1">Multi-pass membrane protein</topology>
    </subcellularLocation>
</comment>
<sequence>MSRHISAPEVSAPLIEDNTTAPAPHRRSRLSEPELNKSPRTCSKHTLRHMWEQLTWENTELATVFILFVVMRAMDRVFSKRVVDRMANYQLMYYNILWPVGVQCAQFLMCLTWVLYQRYSLGDLRYDLSFFLPYATIATAAGQPYSQWRLALFSLWDQLNAAITGIPGPYISQNDQGIMTNFTIIWTVIISIFYLGTRYDQEHYLGCALILMSGLVSIVVNLQTNDPPLGEYAAPGGTLQQSSAYWYLIYVVGTIPAGISNCYKQKCLKSVDLEVMYASWWSGNWQIMWGLLTFPLNWIPMPPPATNNPPLETGEFLVRAWTCFFGEVPTNSTGQPYLPSSNVSTVTPSVCNASEVSYSYNPGDGVCAAEGGSAALWFLIYILFNVVFNVLLLWLTKRMSATWAQIGTVLCLDLASVFSMSPYLMGSEAEPLTLQQWFGLVLAGIAMWVYNLKDEKNQDGEVVKGVNIDVGDIHVVRSVTISRASYSSAQDIVRRSSARLDMDRSSGLRLSHGAGAVVRTSNAI</sequence>
<name>A0A0M0JX36_9EUKA</name>
<dbReference type="Proteomes" id="UP000037460">
    <property type="component" value="Unassembled WGS sequence"/>
</dbReference>
<comment type="caution">
    <text evidence="9">The sequence shown here is derived from an EMBL/GenBank/DDBJ whole genome shotgun (WGS) entry which is preliminary data.</text>
</comment>
<feature type="transmembrane region" description="Helical" evidence="8">
    <location>
        <begin position="275"/>
        <end position="299"/>
    </location>
</feature>
<comment type="similarity">
    <text evidence="2">Belongs to the CRT-like transporter family.</text>
</comment>
<dbReference type="PANTHER" id="PTHR31326">
    <property type="entry name" value="PROTEIN CLT2, CHLOROPLASTIC"/>
    <property type="match status" value="1"/>
</dbReference>
<feature type="transmembrane region" description="Helical" evidence="8">
    <location>
        <begin position="402"/>
        <end position="420"/>
    </location>
</feature>
<keyword evidence="4 8" id="KW-0812">Transmembrane</keyword>
<evidence type="ECO:0000256" key="5">
    <source>
        <dbReference type="ARBA" id="ARBA00022989"/>
    </source>
</evidence>
<dbReference type="GO" id="GO:0016020">
    <property type="term" value="C:membrane"/>
    <property type="evidence" value="ECO:0007669"/>
    <property type="project" value="UniProtKB-SubCell"/>
</dbReference>
<keyword evidence="6 8" id="KW-0472">Membrane</keyword>
<protein>
    <submittedName>
        <fullName evidence="9">Drug metabolite transporter superfamily</fullName>
    </submittedName>
</protein>
<keyword evidence="10" id="KW-1185">Reference proteome</keyword>
<evidence type="ECO:0000256" key="3">
    <source>
        <dbReference type="ARBA" id="ARBA00022448"/>
    </source>
</evidence>
<dbReference type="Pfam" id="PF08627">
    <property type="entry name" value="CRT-like"/>
    <property type="match status" value="1"/>
</dbReference>
<feature type="transmembrane region" description="Helical" evidence="8">
    <location>
        <begin position="432"/>
        <end position="450"/>
    </location>
</feature>
<dbReference type="InterPro" id="IPR013936">
    <property type="entry name" value="CRT-like"/>
</dbReference>
<evidence type="ECO:0000313" key="10">
    <source>
        <dbReference type="Proteomes" id="UP000037460"/>
    </source>
</evidence>
<keyword evidence="5 8" id="KW-1133">Transmembrane helix</keyword>
<dbReference type="OrthoDB" id="416555at2759"/>
<feature type="transmembrane region" description="Helical" evidence="8">
    <location>
        <begin position="374"/>
        <end position="395"/>
    </location>
</feature>
<evidence type="ECO:0000256" key="4">
    <source>
        <dbReference type="ARBA" id="ARBA00022692"/>
    </source>
</evidence>
<feature type="transmembrane region" description="Helical" evidence="8">
    <location>
        <begin position="244"/>
        <end position="263"/>
    </location>
</feature>
<reference evidence="10" key="1">
    <citation type="journal article" date="2015" name="PLoS Genet.">
        <title>Genome Sequence and Transcriptome Analyses of Chrysochromulina tobin: Metabolic Tools for Enhanced Algal Fitness in the Prominent Order Prymnesiales (Haptophyceae).</title>
        <authorList>
            <person name="Hovde B.T."/>
            <person name="Deodato C.R."/>
            <person name="Hunsperger H.M."/>
            <person name="Ryken S.A."/>
            <person name="Yost W."/>
            <person name="Jha R.K."/>
            <person name="Patterson J."/>
            <person name="Monnat R.J. Jr."/>
            <person name="Barlow S.B."/>
            <person name="Starkenburg S.R."/>
            <person name="Cattolico R.A."/>
        </authorList>
    </citation>
    <scope>NUCLEOTIDE SEQUENCE</scope>
    <source>
        <strain evidence="10">CCMP291</strain>
    </source>
</reference>
<evidence type="ECO:0000256" key="1">
    <source>
        <dbReference type="ARBA" id="ARBA00004141"/>
    </source>
</evidence>
<evidence type="ECO:0000256" key="2">
    <source>
        <dbReference type="ARBA" id="ARBA00006690"/>
    </source>
</evidence>
<accession>A0A0M0JX36</accession>
<dbReference type="EMBL" id="JWZX01002061">
    <property type="protein sequence ID" value="KOO31221.1"/>
    <property type="molecule type" value="Genomic_DNA"/>
</dbReference>
<gene>
    <name evidence="9" type="ORF">Ctob_006532</name>
</gene>
<evidence type="ECO:0000256" key="7">
    <source>
        <dbReference type="SAM" id="MobiDB-lite"/>
    </source>
</evidence>
<evidence type="ECO:0000256" key="8">
    <source>
        <dbReference type="SAM" id="Phobius"/>
    </source>
</evidence>
<dbReference type="AlphaFoldDB" id="A0A0M0JX36"/>
<dbReference type="PANTHER" id="PTHR31326:SF1">
    <property type="entry name" value="PROTEIN CLT2, CHLOROPLASTIC"/>
    <property type="match status" value="1"/>
</dbReference>